<keyword evidence="2" id="KW-1185">Reference proteome</keyword>
<dbReference type="EMBL" id="JNBR01002417">
    <property type="protein sequence ID" value="OQR82813.1"/>
    <property type="molecule type" value="Genomic_DNA"/>
</dbReference>
<dbReference type="Gene3D" id="3.40.50.150">
    <property type="entry name" value="Vaccinia Virus protein VP39"/>
    <property type="match status" value="1"/>
</dbReference>
<dbReference type="InterPro" id="IPR029063">
    <property type="entry name" value="SAM-dependent_MTases_sf"/>
</dbReference>
<sequence length="246" mass="26792">MDGLADLMHAYTEDDEREVVTDIAIGPKKEIVMAISLAPDDGQAPGSLFAYHVWNGATCLAEFFAEDPVRVAGKKIVEFGAASALPSLVALHLGASVAVMTDYPAPVLIENMQKNVTRNADKLDNGNAVVLGHLWGEDTAPLRAYSHEDSGETGFDVAIVAECLWLHKEHDNLLASIMSCLKPGGQVFICFSHHVPGMETADLSFFKKATATYQCTVERLQTYQVQAVFNSAKTKDQFLYCITKQP</sequence>
<evidence type="ECO:0000313" key="2">
    <source>
        <dbReference type="Proteomes" id="UP000243579"/>
    </source>
</evidence>
<dbReference type="SUPFAM" id="SSF53335">
    <property type="entry name" value="S-adenosyl-L-methionine-dependent methyltransferases"/>
    <property type="match status" value="1"/>
</dbReference>
<protein>
    <submittedName>
        <fullName evidence="1">Nicotinamide n-methyltransferase</fullName>
    </submittedName>
</protein>
<keyword evidence="1" id="KW-0489">Methyltransferase</keyword>
<dbReference type="PANTHER" id="PTHR14614:SF10">
    <property type="entry name" value="PROTEIN N-TERMINAL AND LYSINE N-METHYLTRANSFERASE EFM7"/>
    <property type="match status" value="1"/>
</dbReference>
<comment type="caution">
    <text evidence="1">The sequence shown here is derived from an EMBL/GenBank/DDBJ whole genome shotgun (WGS) entry which is preliminary data.</text>
</comment>
<dbReference type="Pfam" id="PF10294">
    <property type="entry name" value="Methyltransf_16"/>
    <property type="match status" value="1"/>
</dbReference>
<dbReference type="GO" id="GO:0032259">
    <property type="term" value="P:methylation"/>
    <property type="evidence" value="ECO:0007669"/>
    <property type="project" value="UniProtKB-KW"/>
</dbReference>
<dbReference type="STRING" id="1202772.A0A1V9YAP0"/>
<dbReference type="AlphaFoldDB" id="A0A1V9YAP0"/>
<accession>A0A1V9YAP0</accession>
<gene>
    <name evidence="1" type="ORF">ACHHYP_20774</name>
</gene>
<evidence type="ECO:0000313" key="1">
    <source>
        <dbReference type="EMBL" id="OQR82813.1"/>
    </source>
</evidence>
<name>A0A1V9YAP0_ACHHY</name>
<dbReference type="PANTHER" id="PTHR14614">
    <property type="entry name" value="HEPATOCELLULAR CARCINOMA-ASSOCIATED ANTIGEN"/>
    <property type="match status" value="1"/>
</dbReference>
<dbReference type="Proteomes" id="UP000243579">
    <property type="component" value="Unassembled WGS sequence"/>
</dbReference>
<dbReference type="OrthoDB" id="46564at2759"/>
<keyword evidence="1" id="KW-0808">Transferase</keyword>
<dbReference type="GO" id="GO:0008168">
    <property type="term" value="F:methyltransferase activity"/>
    <property type="evidence" value="ECO:0007669"/>
    <property type="project" value="UniProtKB-KW"/>
</dbReference>
<dbReference type="InterPro" id="IPR019410">
    <property type="entry name" value="Methyltransf_16"/>
</dbReference>
<proteinExistence type="predicted"/>
<reference evidence="1 2" key="1">
    <citation type="journal article" date="2014" name="Genome Biol. Evol.">
        <title>The secreted proteins of Achlya hypogyna and Thraustotheca clavata identify the ancestral oomycete secretome and reveal gene acquisitions by horizontal gene transfer.</title>
        <authorList>
            <person name="Misner I."/>
            <person name="Blouin N."/>
            <person name="Leonard G."/>
            <person name="Richards T.A."/>
            <person name="Lane C.E."/>
        </authorList>
    </citation>
    <scope>NUCLEOTIDE SEQUENCE [LARGE SCALE GENOMIC DNA]</scope>
    <source>
        <strain evidence="1 2">ATCC 48635</strain>
    </source>
</reference>
<organism evidence="1 2">
    <name type="scientific">Achlya hypogyna</name>
    <name type="common">Oomycete</name>
    <name type="synonym">Protoachlya hypogyna</name>
    <dbReference type="NCBI Taxonomy" id="1202772"/>
    <lineage>
        <taxon>Eukaryota</taxon>
        <taxon>Sar</taxon>
        <taxon>Stramenopiles</taxon>
        <taxon>Oomycota</taxon>
        <taxon>Saprolegniomycetes</taxon>
        <taxon>Saprolegniales</taxon>
        <taxon>Achlyaceae</taxon>
        <taxon>Achlya</taxon>
    </lineage>
</organism>
<dbReference type="GO" id="GO:0005737">
    <property type="term" value="C:cytoplasm"/>
    <property type="evidence" value="ECO:0007669"/>
    <property type="project" value="TreeGrafter"/>
</dbReference>